<evidence type="ECO:0000313" key="4">
    <source>
        <dbReference type="EMBL" id="CTQ49127.1"/>
    </source>
</evidence>
<dbReference type="Proteomes" id="UP000049222">
    <property type="component" value="Unassembled WGS sequence"/>
</dbReference>
<sequence>MKFSRTSASRGPRSPEVTGFYDDDTGSIQYLVVDPETRTAALIDVVLGFDPMGASTHSDNVDAILRYANHEGVEIVRILDTHPHADHLMASSLLRERLGVPNGIGEKVIEIADLWRATYNMPGAFDPKADFDNLFANGDTFEIGELSVRVMLSPGHTLGSVSYVVGDDAAFVHDTFMQPDVGTARADFPGGTASDLYDSLQRILKLPEQTRLFVGHDYGTEYRSIPAWESTVAEQRRHNAHIGGGTPKDDFVKRREARDKTLALPDRMLHVLQMNLRAGRLPEPEDDGSRYLKIPMNKF</sequence>
<reference evidence="4 5" key="1">
    <citation type="submission" date="2015-07" db="EMBL/GenBank/DDBJ databases">
        <authorList>
            <person name="Noorani M."/>
        </authorList>
    </citation>
    <scope>NUCLEOTIDE SEQUENCE [LARGE SCALE GENOMIC DNA]</scope>
    <source>
        <strain evidence="4 5">CECT 7802</strain>
    </source>
</reference>
<evidence type="ECO:0000256" key="1">
    <source>
        <dbReference type="ARBA" id="ARBA00022723"/>
    </source>
</evidence>
<dbReference type="Pfam" id="PF00753">
    <property type="entry name" value="Lactamase_B"/>
    <property type="match status" value="1"/>
</dbReference>
<organism evidence="4 5">
    <name type="scientific">Jannaschia donghaensis</name>
    <dbReference type="NCBI Taxonomy" id="420998"/>
    <lineage>
        <taxon>Bacteria</taxon>
        <taxon>Pseudomonadati</taxon>
        <taxon>Pseudomonadota</taxon>
        <taxon>Alphaproteobacteria</taxon>
        <taxon>Rhodobacterales</taxon>
        <taxon>Roseobacteraceae</taxon>
        <taxon>Jannaschia</taxon>
    </lineage>
</organism>
<protein>
    <submittedName>
        <fullName evidence="4">Beta-lactamase hydrolase-like protein</fullName>
        <ecNumber evidence="4">3.-.-.-</ecNumber>
    </submittedName>
</protein>
<dbReference type="EMBL" id="CXSU01000011">
    <property type="protein sequence ID" value="CTQ49127.1"/>
    <property type="molecule type" value="Genomic_DNA"/>
</dbReference>
<dbReference type="PANTHER" id="PTHR43084">
    <property type="entry name" value="PERSULFIDE DIOXYGENASE ETHE1"/>
    <property type="match status" value="1"/>
</dbReference>
<keyword evidence="5" id="KW-1185">Reference proteome</keyword>
<dbReference type="AlphaFoldDB" id="A0A0M6YIM2"/>
<dbReference type="InterPro" id="IPR001279">
    <property type="entry name" value="Metallo-B-lactamas"/>
</dbReference>
<dbReference type="RefSeq" id="WP_055083505.1">
    <property type="nucleotide sequence ID" value="NZ_CXSU01000011.1"/>
</dbReference>
<dbReference type="GO" id="GO:0016787">
    <property type="term" value="F:hydrolase activity"/>
    <property type="evidence" value="ECO:0007669"/>
    <property type="project" value="UniProtKB-KW"/>
</dbReference>
<dbReference type="PANTHER" id="PTHR43084:SF1">
    <property type="entry name" value="PERSULFIDE DIOXYGENASE ETHE1, MITOCHONDRIAL"/>
    <property type="match status" value="1"/>
</dbReference>
<dbReference type="GO" id="GO:0046872">
    <property type="term" value="F:metal ion binding"/>
    <property type="evidence" value="ECO:0007669"/>
    <property type="project" value="UniProtKB-KW"/>
</dbReference>
<dbReference type="InterPro" id="IPR036866">
    <property type="entry name" value="RibonucZ/Hydroxyglut_hydro"/>
</dbReference>
<dbReference type="EC" id="3.-.-.-" evidence="4"/>
<accession>A0A0M6YIM2</accession>
<dbReference type="InterPro" id="IPR044528">
    <property type="entry name" value="POD-like_MBL-fold"/>
</dbReference>
<feature type="region of interest" description="Disordered" evidence="2">
    <location>
        <begin position="1"/>
        <end position="21"/>
    </location>
</feature>
<dbReference type="SMART" id="SM00849">
    <property type="entry name" value="Lactamase_B"/>
    <property type="match status" value="1"/>
</dbReference>
<proteinExistence type="predicted"/>
<dbReference type="GO" id="GO:0050313">
    <property type="term" value="F:sulfur dioxygenase activity"/>
    <property type="evidence" value="ECO:0007669"/>
    <property type="project" value="InterPro"/>
</dbReference>
<dbReference type="CDD" id="cd07724">
    <property type="entry name" value="POD-like_MBL-fold"/>
    <property type="match status" value="1"/>
</dbReference>
<evidence type="ECO:0000259" key="3">
    <source>
        <dbReference type="SMART" id="SM00849"/>
    </source>
</evidence>
<dbReference type="GO" id="GO:0006749">
    <property type="term" value="P:glutathione metabolic process"/>
    <property type="evidence" value="ECO:0007669"/>
    <property type="project" value="InterPro"/>
</dbReference>
<dbReference type="GO" id="GO:0070813">
    <property type="term" value="P:hydrogen sulfide metabolic process"/>
    <property type="evidence" value="ECO:0007669"/>
    <property type="project" value="TreeGrafter"/>
</dbReference>
<dbReference type="STRING" id="420998.JDO7802_01137"/>
<name>A0A0M6YIM2_9RHOB</name>
<evidence type="ECO:0000256" key="2">
    <source>
        <dbReference type="SAM" id="MobiDB-lite"/>
    </source>
</evidence>
<gene>
    <name evidence="4" type="primary">blh_1</name>
    <name evidence="4" type="ORF">JDO7802_01137</name>
</gene>
<feature type="domain" description="Metallo-beta-lactamase" evidence="3">
    <location>
        <begin position="26"/>
        <end position="216"/>
    </location>
</feature>
<dbReference type="SUPFAM" id="SSF56281">
    <property type="entry name" value="Metallo-hydrolase/oxidoreductase"/>
    <property type="match status" value="1"/>
</dbReference>
<keyword evidence="1" id="KW-0479">Metal-binding</keyword>
<dbReference type="Gene3D" id="3.60.15.10">
    <property type="entry name" value="Ribonuclease Z/Hydroxyacylglutathione hydrolase-like"/>
    <property type="match status" value="1"/>
</dbReference>
<dbReference type="OrthoDB" id="9784009at2"/>
<evidence type="ECO:0000313" key="5">
    <source>
        <dbReference type="Proteomes" id="UP000049222"/>
    </source>
</evidence>
<dbReference type="InterPro" id="IPR051682">
    <property type="entry name" value="Mito_Persulfide_Diox"/>
</dbReference>
<keyword evidence="4" id="KW-0378">Hydrolase</keyword>